<gene>
    <name evidence="9" type="ORF">TMSB3V08_LOCUS1056</name>
</gene>
<evidence type="ECO:0000256" key="2">
    <source>
        <dbReference type="ARBA" id="ARBA00005152"/>
    </source>
</evidence>
<comment type="pathway">
    <text evidence="2 8">Polyol metabolism; myo-inositol biosynthesis; myo-inositol from D-glucose 6-phosphate: step 2/2.</text>
</comment>
<dbReference type="PANTHER" id="PTHR20854">
    <property type="entry name" value="INOSITOL MONOPHOSPHATASE"/>
    <property type="match status" value="1"/>
</dbReference>
<dbReference type="GO" id="GO:0006021">
    <property type="term" value="P:inositol biosynthetic process"/>
    <property type="evidence" value="ECO:0007669"/>
    <property type="project" value="UniProtKB-UniPathway"/>
</dbReference>
<dbReference type="GO" id="GO:0008934">
    <property type="term" value="F:inositol monophosphate 1-phosphatase activity"/>
    <property type="evidence" value="ECO:0007669"/>
    <property type="project" value="InterPro"/>
</dbReference>
<keyword evidence="6 7" id="KW-0460">Magnesium</keyword>
<dbReference type="InterPro" id="IPR033942">
    <property type="entry name" value="IMPase"/>
</dbReference>
<dbReference type="InterPro" id="IPR020552">
    <property type="entry name" value="Inositol_monoPase_Li-sen"/>
</dbReference>
<dbReference type="Gene3D" id="3.30.540.10">
    <property type="entry name" value="Fructose-1,6-Bisphosphatase, subunit A, domain 1"/>
    <property type="match status" value="1"/>
</dbReference>
<feature type="binding site" evidence="7">
    <location>
        <position position="95"/>
    </location>
    <ligand>
        <name>Mg(2+)</name>
        <dbReference type="ChEBI" id="CHEBI:18420"/>
        <label>1</label>
        <note>catalytic</note>
    </ligand>
</feature>
<feature type="binding site" evidence="7">
    <location>
        <position position="72"/>
    </location>
    <ligand>
        <name>Mg(2+)</name>
        <dbReference type="ChEBI" id="CHEBI:18420"/>
        <label>1</label>
        <note>catalytic</note>
    </ligand>
</feature>
<dbReference type="GO" id="GO:0046854">
    <property type="term" value="P:phosphatidylinositol phosphate biosynthetic process"/>
    <property type="evidence" value="ECO:0007669"/>
    <property type="project" value="InterPro"/>
</dbReference>
<dbReference type="Pfam" id="PF00459">
    <property type="entry name" value="Inositol_P"/>
    <property type="match status" value="1"/>
</dbReference>
<dbReference type="InterPro" id="IPR000760">
    <property type="entry name" value="Inositol_monophosphatase-like"/>
</dbReference>
<keyword evidence="4 7" id="KW-0479">Metal-binding</keyword>
<sequence length="286" mass="31354">MDQEIDEYFESALKLTKEAGKVELEEVNPHLCGGRVENHLGKTTPVHPTEIRTSISPSSAVKLNMTSAFIGEEDQFIKGTSIVLTDSPTWIIDPIDGTQNFVHSLHFVYISIALSINKQVVLGIAYNPILDILFTAKKGQGAFLNSHPIHVSKVTKMSKALVGANLINFKPGNELEECIFNRIKYITASSQSYRTFGSAVMELCYVAQGNLDAHFMEHPLLHCWDIAAASLLIKEAGGVILDITGGPFELAKERILCAATIELANELLQVVQKFDSSIPNPIHKGP</sequence>
<evidence type="ECO:0000256" key="7">
    <source>
        <dbReference type="PIRSR" id="PIRSR600760-2"/>
    </source>
</evidence>
<dbReference type="InterPro" id="IPR020583">
    <property type="entry name" value="Inositol_monoP_metal-BS"/>
</dbReference>
<dbReference type="AlphaFoldDB" id="A0A7R9HIZ9"/>
<dbReference type="GO" id="GO:0046872">
    <property type="term" value="F:metal ion binding"/>
    <property type="evidence" value="ECO:0007669"/>
    <property type="project" value="UniProtKB-KW"/>
</dbReference>
<proteinExistence type="inferred from homology"/>
<protein>
    <recommendedName>
        <fullName evidence="8">Inositol-1-monophosphatase</fullName>
        <ecNumber evidence="8">3.1.3.25</ecNumber>
    </recommendedName>
</protein>
<evidence type="ECO:0000256" key="6">
    <source>
        <dbReference type="ARBA" id="ARBA00022842"/>
    </source>
</evidence>
<reference evidence="9" key="1">
    <citation type="submission" date="2020-11" db="EMBL/GenBank/DDBJ databases">
        <authorList>
            <person name="Tran Van P."/>
        </authorList>
    </citation>
    <scope>NUCLEOTIDE SEQUENCE</scope>
</reference>
<dbReference type="UniPathway" id="UPA00823">
    <property type="reaction ID" value="UER00788"/>
</dbReference>
<dbReference type="PANTHER" id="PTHR20854:SF25">
    <property type="entry name" value="INOSITOL-1-MONOPHOSPHATASE"/>
    <property type="match status" value="1"/>
</dbReference>
<dbReference type="EMBL" id="OB792752">
    <property type="protein sequence ID" value="CAD7424092.1"/>
    <property type="molecule type" value="Genomic_DNA"/>
</dbReference>
<comment type="cofactor">
    <cofactor evidence="1 7 8">
        <name>Mg(2+)</name>
        <dbReference type="ChEBI" id="CHEBI:18420"/>
    </cofactor>
</comment>
<evidence type="ECO:0000256" key="5">
    <source>
        <dbReference type="ARBA" id="ARBA00022801"/>
    </source>
</evidence>
<feature type="binding site" evidence="7">
    <location>
        <position position="93"/>
    </location>
    <ligand>
        <name>Mg(2+)</name>
        <dbReference type="ChEBI" id="CHEBI:18420"/>
        <label>2</label>
    </ligand>
</feature>
<comment type="catalytic activity">
    <reaction evidence="8">
        <text>a myo-inositol phosphate + H2O = myo-inositol + phosphate</text>
        <dbReference type="Rhea" id="RHEA:24056"/>
        <dbReference type="ChEBI" id="CHEBI:15377"/>
        <dbReference type="ChEBI" id="CHEBI:17268"/>
        <dbReference type="ChEBI" id="CHEBI:43474"/>
        <dbReference type="ChEBI" id="CHEBI:84139"/>
        <dbReference type="EC" id="3.1.3.25"/>
    </reaction>
</comment>
<feature type="binding site" evidence="7">
    <location>
        <position position="96"/>
    </location>
    <ligand>
        <name>Mg(2+)</name>
        <dbReference type="ChEBI" id="CHEBI:18420"/>
        <label>1</label>
        <note>catalytic</note>
    </ligand>
</feature>
<dbReference type="PROSITE" id="PS00630">
    <property type="entry name" value="IMP_2"/>
    <property type="match status" value="1"/>
</dbReference>
<evidence type="ECO:0000313" key="9">
    <source>
        <dbReference type="EMBL" id="CAD7424092.1"/>
    </source>
</evidence>
<accession>A0A7R9HIZ9</accession>
<feature type="binding site" evidence="7">
    <location>
        <position position="225"/>
    </location>
    <ligand>
        <name>Mg(2+)</name>
        <dbReference type="ChEBI" id="CHEBI:18420"/>
        <label>1</label>
        <note>catalytic</note>
    </ligand>
</feature>
<evidence type="ECO:0000256" key="3">
    <source>
        <dbReference type="ARBA" id="ARBA00009759"/>
    </source>
</evidence>
<dbReference type="PRINTS" id="PR00377">
    <property type="entry name" value="IMPHPHTASES"/>
</dbReference>
<dbReference type="CDD" id="cd01639">
    <property type="entry name" value="IMPase"/>
    <property type="match status" value="1"/>
</dbReference>
<evidence type="ECO:0000256" key="8">
    <source>
        <dbReference type="RuleBase" id="RU364068"/>
    </source>
</evidence>
<dbReference type="PRINTS" id="PR00378">
    <property type="entry name" value="LIIMPHPHTASE"/>
</dbReference>
<keyword evidence="5 8" id="KW-0378">Hydrolase</keyword>
<dbReference type="PROSITE" id="PS00629">
    <property type="entry name" value="IMP_1"/>
    <property type="match status" value="1"/>
</dbReference>
<comment type="similarity">
    <text evidence="3 8">Belongs to the inositol monophosphatase superfamily.</text>
</comment>
<evidence type="ECO:0000256" key="4">
    <source>
        <dbReference type="ARBA" id="ARBA00022723"/>
    </source>
</evidence>
<dbReference type="Gene3D" id="3.40.190.80">
    <property type="match status" value="1"/>
</dbReference>
<dbReference type="InterPro" id="IPR020550">
    <property type="entry name" value="Inositol_monophosphatase_CS"/>
</dbReference>
<dbReference type="EC" id="3.1.3.25" evidence="8"/>
<name>A0A7R9HIZ9_9NEOP</name>
<dbReference type="GO" id="GO:0007165">
    <property type="term" value="P:signal transduction"/>
    <property type="evidence" value="ECO:0007669"/>
    <property type="project" value="TreeGrafter"/>
</dbReference>
<organism evidence="9">
    <name type="scientific">Timema monikensis</name>
    <dbReference type="NCBI Taxonomy" id="170555"/>
    <lineage>
        <taxon>Eukaryota</taxon>
        <taxon>Metazoa</taxon>
        <taxon>Ecdysozoa</taxon>
        <taxon>Arthropoda</taxon>
        <taxon>Hexapoda</taxon>
        <taxon>Insecta</taxon>
        <taxon>Pterygota</taxon>
        <taxon>Neoptera</taxon>
        <taxon>Polyneoptera</taxon>
        <taxon>Phasmatodea</taxon>
        <taxon>Timematodea</taxon>
        <taxon>Timematoidea</taxon>
        <taxon>Timematidae</taxon>
        <taxon>Timema</taxon>
    </lineage>
</organism>
<evidence type="ECO:0000256" key="1">
    <source>
        <dbReference type="ARBA" id="ARBA00001946"/>
    </source>
</evidence>
<dbReference type="SUPFAM" id="SSF56655">
    <property type="entry name" value="Carbohydrate phosphatase"/>
    <property type="match status" value="1"/>
</dbReference>